<evidence type="ECO:0000313" key="7">
    <source>
        <dbReference type="EMBL" id="OFW59716.1"/>
    </source>
</evidence>
<name>A0A1F2WSH2_9ACTN</name>
<feature type="binding site" evidence="3">
    <location>
        <position position="284"/>
    </location>
    <ligand>
        <name>CTP</name>
        <dbReference type="ChEBI" id="CHEBI:37563"/>
    </ligand>
</feature>
<comment type="pathway">
    <text evidence="3 4">Cofactor biosynthesis; coenzyme A biosynthesis; CoA from (R)-pantothenate: step 3/5.</text>
</comment>
<comment type="similarity">
    <text evidence="3 4">In the C-terminal section; belongs to the PPC synthetase family.</text>
</comment>
<dbReference type="GO" id="GO:0010181">
    <property type="term" value="F:FMN binding"/>
    <property type="evidence" value="ECO:0007669"/>
    <property type="project" value="UniProtKB-UniRule"/>
</dbReference>
<dbReference type="PANTHER" id="PTHR14359">
    <property type="entry name" value="HOMO-OLIGOMERIC FLAVIN CONTAINING CYS DECARBOXYLASE FAMILY"/>
    <property type="match status" value="1"/>
</dbReference>
<comment type="similarity">
    <text evidence="3 4">In the N-terminal section; belongs to the HFCD (homo-oligomeric flavin containing Cys decarboxylase) superfamily.</text>
</comment>
<keyword evidence="3" id="KW-0460">Magnesium</keyword>
<feature type="active site" description="Proton donor" evidence="3">
    <location>
        <position position="153"/>
    </location>
</feature>
<comment type="function">
    <text evidence="3">Catalyzes two sequential steps in the biosynthesis of coenzyme A. In the first step cysteine is conjugated to 4'-phosphopantothenate to form 4-phosphopantothenoylcysteine. In the second step the latter compound is decarboxylated to form 4'-phosphopantotheine.</text>
</comment>
<keyword evidence="2 3" id="KW-0456">Lyase</keyword>
<feature type="binding site" evidence="3">
    <location>
        <position position="334"/>
    </location>
    <ligand>
        <name>CTP</name>
        <dbReference type="ChEBI" id="CHEBI:37563"/>
    </ligand>
</feature>
<evidence type="ECO:0000256" key="3">
    <source>
        <dbReference type="HAMAP-Rule" id="MF_02225"/>
    </source>
</evidence>
<feature type="domain" description="Flavoprotein" evidence="5">
    <location>
        <begin position="4"/>
        <end position="173"/>
    </location>
</feature>
<keyword evidence="3" id="KW-0511">Multifunctional enzyme</keyword>
<keyword evidence="3 4" id="KW-0436">Ligase</keyword>
<dbReference type="UniPathway" id="UPA00241">
    <property type="reaction ID" value="UER00353"/>
</dbReference>
<comment type="caution">
    <text evidence="3">Lacks conserved residue(s) required for the propagation of feature annotation.</text>
</comment>
<feature type="region of interest" description="Phosphopantothenate--cysteine ligase" evidence="3">
    <location>
        <begin position="186"/>
        <end position="397"/>
    </location>
</feature>
<dbReference type="InterPro" id="IPR005252">
    <property type="entry name" value="CoaBC"/>
</dbReference>
<keyword evidence="3 4" id="KW-0288">FMN</keyword>
<dbReference type="GO" id="GO:0004632">
    <property type="term" value="F:phosphopantothenate--cysteine ligase activity"/>
    <property type="evidence" value="ECO:0007669"/>
    <property type="project" value="UniProtKB-UniRule"/>
</dbReference>
<feature type="domain" description="DNA/pantothenate metabolism flavoprotein C-terminal" evidence="6">
    <location>
        <begin position="181"/>
        <end position="391"/>
    </location>
</feature>
<reference evidence="7 8" key="1">
    <citation type="journal article" date="2016" name="Nat. Commun.">
        <title>Thousands of microbial genomes shed light on interconnected biogeochemical processes in an aquifer system.</title>
        <authorList>
            <person name="Anantharaman K."/>
            <person name="Brown C.T."/>
            <person name="Hug L.A."/>
            <person name="Sharon I."/>
            <person name="Castelle C.J."/>
            <person name="Probst A.J."/>
            <person name="Thomas B.C."/>
            <person name="Singh A."/>
            <person name="Wilkins M.J."/>
            <person name="Karaoz U."/>
            <person name="Brodie E.L."/>
            <person name="Williams K.H."/>
            <person name="Hubbard S.S."/>
            <person name="Banfield J.F."/>
        </authorList>
    </citation>
    <scope>NUCLEOTIDE SEQUENCE [LARGE SCALE GENOMIC DNA]</scope>
</reference>
<gene>
    <name evidence="3" type="primary">coaBC</name>
    <name evidence="7" type="ORF">A2Y75_04880</name>
</gene>
<dbReference type="AlphaFoldDB" id="A0A1F2WSH2"/>
<dbReference type="Pfam" id="PF04127">
    <property type="entry name" value="DFP"/>
    <property type="match status" value="1"/>
</dbReference>
<dbReference type="GO" id="GO:0004633">
    <property type="term" value="F:phosphopantothenoylcysteine decarboxylase activity"/>
    <property type="evidence" value="ECO:0007669"/>
    <property type="project" value="UniProtKB-UniRule"/>
</dbReference>
<feature type="binding site" evidence="3">
    <location>
        <position position="274"/>
    </location>
    <ligand>
        <name>CTP</name>
        <dbReference type="ChEBI" id="CHEBI:37563"/>
    </ligand>
</feature>
<protein>
    <recommendedName>
        <fullName evidence="3">Coenzyme A biosynthesis bifunctional protein CoaBC</fullName>
    </recommendedName>
    <alternativeName>
        <fullName evidence="3">DNA/pantothenate metabolism flavoprotein</fullName>
    </alternativeName>
    <alternativeName>
        <fullName evidence="3">Phosphopantothenoylcysteine synthetase/decarboxylase</fullName>
        <shortName evidence="3">PPCS-PPCDC</shortName>
    </alternativeName>
    <domain>
        <recommendedName>
            <fullName evidence="3">Phosphopantothenoylcysteine decarboxylase</fullName>
            <shortName evidence="3">PPC decarboxylase</shortName>
            <shortName evidence="3">PPC-DC</shortName>
            <ecNumber evidence="3">4.1.1.36</ecNumber>
        </recommendedName>
        <alternativeName>
            <fullName evidence="3">CoaC</fullName>
        </alternativeName>
    </domain>
    <domain>
        <recommendedName>
            <fullName evidence="3">Phosphopantothenate--cysteine ligase</fullName>
            <ecNumber evidence="3">6.3.2.5</ecNumber>
        </recommendedName>
        <alternativeName>
            <fullName evidence="3">CoaB</fullName>
        </alternativeName>
        <alternativeName>
            <fullName evidence="3">Phosphopantothenoylcysteine synthetase</fullName>
            <shortName evidence="3">PPC synthetase</shortName>
            <shortName evidence="3">PPC-S</shortName>
        </alternativeName>
    </domain>
</protein>
<dbReference type="EC" id="4.1.1.36" evidence="3"/>
<dbReference type="Gene3D" id="3.40.50.1950">
    <property type="entry name" value="Flavin prenyltransferase-like"/>
    <property type="match status" value="1"/>
</dbReference>
<dbReference type="STRING" id="1797197.A2Y75_04880"/>
<evidence type="ECO:0000313" key="8">
    <source>
        <dbReference type="Proteomes" id="UP000177876"/>
    </source>
</evidence>
<keyword evidence="3" id="KW-0479">Metal-binding</keyword>
<comment type="pathway">
    <text evidence="3 4">Cofactor biosynthesis; coenzyme A biosynthesis; CoA from (R)-pantothenate: step 2/5.</text>
</comment>
<comment type="caution">
    <text evidence="7">The sequence shown here is derived from an EMBL/GenBank/DDBJ whole genome shotgun (WGS) entry which is preliminary data.</text>
</comment>
<dbReference type="InterPro" id="IPR035929">
    <property type="entry name" value="CoaB-like_sf"/>
</dbReference>
<comment type="catalytic activity">
    <reaction evidence="3 4">
        <text>N-[(R)-4-phosphopantothenoyl]-L-cysteine + H(+) = (R)-4'-phosphopantetheine + CO2</text>
        <dbReference type="Rhea" id="RHEA:16793"/>
        <dbReference type="ChEBI" id="CHEBI:15378"/>
        <dbReference type="ChEBI" id="CHEBI:16526"/>
        <dbReference type="ChEBI" id="CHEBI:59458"/>
        <dbReference type="ChEBI" id="CHEBI:61723"/>
        <dbReference type="EC" id="4.1.1.36"/>
    </reaction>
</comment>
<feature type="region of interest" description="Phosphopantothenoylcysteine decarboxylase" evidence="3">
    <location>
        <begin position="1"/>
        <end position="185"/>
    </location>
</feature>
<dbReference type="InterPro" id="IPR007085">
    <property type="entry name" value="DNA/pantothenate-metab_flavo_C"/>
</dbReference>
<comment type="cofactor">
    <cofactor evidence="3">
        <name>Mg(2+)</name>
        <dbReference type="ChEBI" id="CHEBI:18420"/>
    </cofactor>
</comment>
<dbReference type="PANTHER" id="PTHR14359:SF6">
    <property type="entry name" value="PHOSPHOPANTOTHENOYLCYSTEINE DECARBOXYLASE"/>
    <property type="match status" value="1"/>
</dbReference>
<dbReference type="GO" id="GO:0015937">
    <property type="term" value="P:coenzyme A biosynthetic process"/>
    <property type="evidence" value="ECO:0007669"/>
    <property type="project" value="UniProtKB-UniRule"/>
</dbReference>
<dbReference type="SUPFAM" id="SSF102645">
    <property type="entry name" value="CoaB-like"/>
    <property type="match status" value="1"/>
</dbReference>
<comment type="function">
    <text evidence="4">Catalyzes two steps in the biosynthesis of coenzyme A. In the first step cysteine is conjugated to 4'-phosphopantothenate to form 4-phosphopantothenoylcysteine, in the latter compound is decarboxylated to form 4'-phosphopantotheine.</text>
</comment>
<dbReference type="SUPFAM" id="SSF52507">
    <property type="entry name" value="Homo-oligomeric flavin-containing Cys decarboxylases, HFCD"/>
    <property type="match status" value="1"/>
</dbReference>
<dbReference type="GO" id="GO:0071513">
    <property type="term" value="C:phosphopantothenoylcysteine decarboxylase complex"/>
    <property type="evidence" value="ECO:0007669"/>
    <property type="project" value="TreeGrafter"/>
</dbReference>
<dbReference type="Gene3D" id="3.40.50.10300">
    <property type="entry name" value="CoaB-like"/>
    <property type="match status" value="1"/>
</dbReference>
<evidence type="ECO:0000259" key="6">
    <source>
        <dbReference type="Pfam" id="PF04127"/>
    </source>
</evidence>
<evidence type="ECO:0000256" key="2">
    <source>
        <dbReference type="ARBA" id="ARBA00023239"/>
    </source>
</evidence>
<keyword evidence="3 4" id="KW-0285">Flavoprotein</keyword>
<evidence type="ECO:0000256" key="4">
    <source>
        <dbReference type="RuleBase" id="RU364078"/>
    </source>
</evidence>
<keyword evidence="1 3" id="KW-0210">Decarboxylase</keyword>
<evidence type="ECO:0000259" key="5">
    <source>
        <dbReference type="Pfam" id="PF02441"/>
    </source>
</evidence>
<feature type="binding site" evidence="3">
    <location>
        <position position="320"/>
    </location>
    <ligand>
        <name>CTP</name>
        <dbReference type="ChEBI" id="CHEBI:37563"/>
    </ligand>
</feature>
<dbReference type="EC" id="6.3.2.5" evidence="3"/>
<sequence length="397" mass="42553">MSCIVVGVTGGIAAYKAVEIVRQLNLLGFQVKVIMTEHATRLVGPATFRAISGNPVALSLFEEEFGAMQHISLSHEADLIIVAPATANILAKMANGLADDLLSTTLLASRAPVLAAPAMNDYMYAHPATEANLKILKQRGVQIVGPGCGFLACGGKGEGRMAEPSEIVDAALEILGLYRKLDGVNVLVASGGTREPIDPVRFIGNRSSGKMGYALAEAAKGMGAEVLLISAPTTMEQPIGVERVMVETAEEMEKEVKTRAPHCKAIVMAAAVADFTPIEISGKKIKKLEKGGLYLELKHTPDILKELGENKPVGQILVGFAAETEDLLEHARQKLKGKNLDLIVANDVSREDSGFESDYNKAFLLFRDGREVELSLMPKRDLASLIWLEIAGLLERA</sequence>
<comment type="catalytic activity">
    <reaction evidence="3 4">
        <text>(R)-4'-phosphopantothenate + L-cysteine + CTP = N-[(R)-4-phosphopantothenoyl]-L-cysteine + CMP + diphosphate + H(+)</text>
        <dbReference type="Rhea" id="RHEA:19397"/>
        <dbReference type="ChEBI" id="CHEBI:10986"/>
        <dbReference type="ChEBI" id="CHEBI:15378"/>
        <dbReference type="ChEBI" id="CHEBI:33019"/>
        <dbReference type="ChEBI" id="CHEBI:35235"/>
        <dbReference type="ChEBI" id="CHEBI:37563"/>
        <dbReference type="ChEBI" id="CHEBI:59458"/>
        <dbReference type="ChEBI" id="CHEBI:60377"/>
        <dbReference type="EC" id="6.3.2.5"/>
    </reaction>
</comment>
<organism evidence="7 8">
    <name type="scientific">Candidatus Solincola sediminis</name>
    <dbReference type="NCBI Taxonomy" id="1797199"/>
    <lineage>
        <taxon>Bacteria</taxon>
        <taxon>Bacillati</taxon>
        <taxon>Actinomycetota</taxon>
        <taxon>Candidatus Geothermincolia</taxon>
        <taxon>Candidatus Geothermincolales</taxon>
        <taxon>Candidatus Geothermincolaceae</taxon>
        <taxon>Candidatus Solincola</taxon>
    </lineage>
</organism>
<dbReference type="Proteomes" id="UP000177876">
    <property type="component" value="Unassembled WGS sequence"/>
</dbReference>
<dbReference type="InterPro" id="IPR003382">
    <property type="entry name" value="Flavoprotein"/>
</dbReference>
<evidence type="ECO:0000256" key="1">
    <source>
        <dbReference type="ARBA" id="ARBA00022793"/>
    </source>
</evidence>
<dbReference type="Pfam" id="PF02441">
    <property type="entry name" value="Flavoprotein"/>
    <property type="match status" value="1"/>
</dbReference>
<dbReference type="GO" id="GO:0046872">
    <property type="term" value="F:metal ion binding"/>
    <property type="evidence" value="ECO:0007669"/>
    <property type="project" value="UniProtKB-KW"/>
</dbReference>
<dbReference type="InterPro" id="IPR036551">
    <property type="entry name" value="Flavin_trans-like"/>
</dbReference>
<proteinExistence type="inferred from homology"/>
<comment type="cofactor">
    <cofactor evidence="3">
        <name>FMN</name>
        <dbReference type="ChEBI" id="CHEBI:58210"/>
    </cofactor>
    <text evidence="3">Binds 1 FMN per subunit.</text>
</comment>
<feature type="binding site" evidence="3">
    <location>
        <position position="338"/>
    </location>
    <ligand>
        <name>CTP</name>
        <dbReference type="ChEBI" id="CHEBI:37563"/>
    </ligand>
</feature>
<dbReference type="HAMAP" id="MF_02225">
    <property type="entry name" value="CoaBC"/>
    <property type="match status" value="1"/>
</dbReference>
<accession>A0A1F2WSH2</accession>
<feature type="binding site" evidence="3">
    <location>
        <begin position="301"/>
        <end position="304"/>
    </location>
    <ligand>
        <name>CTP</name>
        <dbReference type="ChEBI" id="CHEBI:37563"/>
    </ligand>
</feature>
<dbReference type="GO" id="GO:0015941">
    <property type="term" value="P:pantothenate catabolic process"/>
    <property type="evidence" value="ECO:0007669"/>
    <property type="project" value="InterPro"/>
</dbReference>
<dbReference type="NCBIfam" id="TIGR00521">
    <property type="entry name" value="coaBC_dfp"/>
    <property type="match status" value="1"/>
</dbReference>
<dbReference type="EMBL" id="MELK01000011">
    <property type="protein sequence ID" value="OFW59716.1"/>
    <property type="molecule type" value="Genomic_DNA"/>
</dbReference>